<protein>
    <submittedName>
        <fullName evidence="1">Uncharacterized protein</fullName>
    </submittedName>
</protein>
<proteinExistence type="predicted"/>
<reference evidence="1 2" key="1">
    <citation type="submission" date="2023-01" db="EMBL/GenBank/DDBJ databases">
        <title>Novel diversity within Roseofilum (Cyanobacteria; Desertifilaceae) from marine benthic mats with descriptions of four novel species.</title>
        <authorList>
            <person name="Wang Y."/>
            <person name="Berthold D.E."/>
            <person name="Hu J."/>
            <person name="Lefler F.W."/>
            <person name="Laughinghouse H.D. IV."/>
        </authorList>
    </citation>
    <scope>NUCLEOTIDE SEQUENCE [LARGE SCALE GENOMIC DNA]</scope>
    <source>
        <strain evidence="1 2">BLCC-M143</strain>
    </source>
</reference>
<accession>A0ABT7BT75</accession>
<dbReference type="RefSeq" id="WP_283757039.1">
    <property type="nucleotide sequence ID" value="NZ_JAQOSQ010000002.1"/>
</dbReference>
<dbReference type="EMBL" id="JAQOSQ010000002">
    <property type="protein sequence ID" value="MDJ1182387.1"/>
    <property type="molecule type" value="Genomic_DNA"/>
</dbReference>
<keyword evidence="2" id="KW-1185">Reference proteome</keyword>
<comment type="caution">
    <text evidence="1">The sequence shown here is derived from an EMBL/GenBank/DDBJ whole genome shotgun (WGS) entry which is preliminary data.</text>
</comment>
<organism evidence="1 2">
    <name type="scientific">Roseofilum casamattae BLCC-M143</name>
    <dbReference type="NCBI Taxonomy" id="3022442"/>
    <lineage>
        <taxon>Bacteria</taxon>
        <taxon>Bacillati</taxon>
        <taxon>Cyanobacteriota</taxon>
        <taxon>Cyanophyceae</taxon>
        <taxon>Desertifilales</taxon>
        <taxon>Desertifilaceae</taxon>
        <taxon>Roseofilum</taxon>
        <taxon>Roseofilum casamattae</taxon>
    </lineage>
</organism>
<evidence type="ECO:0000313" key="2">
    <source>
        <dbReference type="Proteomes" id="UP001232992"/>
    </source>
</evidence>
<gene>
    <name evidence="1" type="ORF">PMH09_04200</name>
</gene>
<name>A0ABT7BT75_9CYAN</name>
<dbReference type="Proteomes" id="UP001232992">
    <property type="component" value="Unassembled WGS sequence"/>
</dbReference>
<evidence type="ECO:0000313" key="1">
    <source>
        <dbReference type="EMBL" id="MDJ1182387.1"/>
    </source>
</evidence>
<sequence>MAGEETPQNWFTCSAPTLLIRASVGLCTLMLQYAAIAFRVGCSYGFGNG</sequence>